<feature type="compositionally biased region" description="Polar residues" evidence="1">
    <location>
        <begin position="175"/>
        <end position="193"/>
    </location>
</feature>
<evidence type="ECO:0000313" key="2">
    <source>
        <dbReference type="EMBL" id="PSR90051.1"/>
    </source>
</evidence>
<dbReference type="AlphaFoldDB" id="A0A2R6PF84"/>
<dbReference type="InParanoid" id="A0A2R6PF84"/>
<reference evidence="3" key="2">
    <citation type="journal article" date="2018" name="BMC Genomics">
        <title>A manually annotated Actinidia chinensis var. chinensis (kiwifruit) genome highlights the challenges associated with draft genomes and gene prediction in plants.</title>
        <authorList>
            <person name="Pilkington S.M."/>
            <person name="Crowhurst R."/>
            <person name="Hilario E."/>
            <person name="Nardozza S."/>
            <person name="Fraser L."/>
            <person name="Peng Y."/>
            <person name="Gunaseelan K."/>
            <person name="Simpson R."/>
            <person name="Tahir J."/>
            <person name="Deroles S.C."/>
            <person name="Templeton K."/>
            <person name="Luo Z."/>
            <person name="Davy M."/>
            <person name="Cheng C."/>
            <person name="McNeilage M."/>
            <person name="Scaglione D."/>
            <person name="Liu Y."/>
            <person name="Zhang Q."/>
            <person name="Datson P."/>
            <person name="De Silva N."/>
            <person name="Gardiner S.E."/>
            <person name="Bassett H."/>
            <person name="Chagne D."/>
            <person name="McCallum J."/>
            <person name="Dzierzon H."/>
            <person name="Deng C."/>
            <person name="Wang Y.Y."/>
            <person name="Barron L."/>
            <person name="Manako K."/>
            <person name="Bowen J."/>
            <person name="Foster T.M."/>
            <person name="Erridge Z.A."/>
            <person name="Tiffin H."/>
            <person name="Waite C.N."/>
            <person name="Davies K.M."/>
            <person name="Grierson E.P."/>
            <person name="Laing W.A."/>
            <person name="Kirk R."/>
            <person name="Chen X."/>
            <person name="Wood M."/>
            <person name="Montefiori M."/>
            <person name="Brummell D.A."/>
            <person name="Schwinn K.E."/>
            <person name="Catanach A."/>
            <person name="Fullerton C."/>
            <person name="Li D."/>
            <person name="Meiyalaghan S."/>
            <person name="Nieuwenhuizen N."/>
            <person name="Read N."/>
            <person name="Prakash R."/>
            <person name="Hunter D."/>
            <person name="Zhang H."/>
            <person name="McKenzie M."/>
            <person name="Knabel M."/>
            <person name="Harris A."/>
            <person name="Allan A.C."/>
            <person name="Gleave A."/>
            <person name="Chen A."/>
            <person name="Janssen B.J."/>
            <person name="Plunkett B."/>
            <person name="Ampomah-Dwamena C."/>
            <person name="Voogd C."/>
            <person name="Leif D."/>
            <person name="Lafferty D."/>
            <person name="Souleyre E.J.F."/>
            <person name="Varkonyi-Gasic E."/>
            <person name="Gambi F."/>
            <person name="Hanley J."/>
            <person name="Yao J.L."/>
            <person name="Cheung J."/>
            <person name="David K.M."/>
            <person name="Warren B."/>
            <person name="Marsh K."/>
            <person name="Snowden K.C."/>
            <person name="Lin-Wang K."/>
            <person name="Brian L."/>
            <person name="Martinez-Sanchez M."/>
            <person name="Wang M."/>
            <person name="Ileperuma N."/>
            <person name="Macnee N."/>
            <person name="Campin R."/>
            <person name="McAtee P."/>
            <person name="Drummond R.S.M."/>
            <person name="Espley R.V."/>
            <person name="Ireland H.S."/>
            <person name="Wu R."/>
            <person name="Atkinson R.G."/>
            <person name="Karunairetnam S."/>
            <person name="Bulley S."/>
            <person name="Chunkath S."/>
            <person name="Hanley Z."/>
            <person name="Storey R."/>
            <person name="Thrimawithana A.H."/>
            <person name="Thomson S."/>
            <person name="David C."/>
            <person name="Testolin R."/>
            <person name="Huang H."/>
            <person name="Hellens R.P."/>
            <person name="Schaffer R.J."/>
        </authorList>
    </citation>
    <scope>NUCLEOTIDE SEQUENCE [LARGE SCALE GENOMIC DNA]</scope>
    <source>
        <strain evidence="3">cv. Red5</strain>
    </source>
</reference>
<evidence type="ECO:0000313" key="3">
    <source>
        <dbReference type="Proteomes" id="UP000241394"/>
    </source>
</evidence>
<dbReference type="PANTHER" id="PTHR34952:SF2">
    <property type="entry name" value="OS05G0113500 PROTEIN"/>
    <property type="match status" value="1"/>
</dbReference>
<gene>
    <name evidence="2" type="ORF">CEY00_Acc30248</name>
</gene>
<sequence length="225" mass="24395">MDVSVQYVDPVKDDLISPDNWGQLWSNCKQGSSTMGGLVAELGAALVLLSTSAPALEGCDVCCLEKDKECVELVVDQDESLIVTPQEKLEEHVMLPRSRNMLLCDAPANGKEQILNTVSDGESSLEPGNPTGTSITPLPVSLKLISAMKGSREKQGLLVEKLSVKWAPDVFDPPATSQSHTVKSYSQYSSKTSNKSHRHKHKGAKGVDKKQRRKTVKSSSKVASY</sequence>
<keyword evidence="3" id="KW-1185">Reference proteome</keyword>
<dbReference type="Proteomes" id="UP000241394">
    <property type="component" value="Chromosome LG26"/>
</dbReference>
<dbReference type="FunCoup" id="A0A2R6PF84">
    <property type="interactions" value="371"/>
</dbReference>
<organism evidence="2 3">
    <name type="scientific">Actinidia chinensis var. chinensis</name>
    <name type="common">Chinese soft-hair kiwi</name>
    <dbReference type="NCBI Taxonomy" id="1590841"/>
    <lineage>
        <taxon>Eukaryota</taxon>
        <taxon>Viridiplantae</taxon>
        <taxon>Streptophyta</taxon>
        <taxon>Embryophyta</taxon>
        <taxon>Tracheophyta</taxon>
        <taxon>Spermatophyta</taxon>
        <taxon>Magnoliopsida</taxon>
        <taxon>eudicotyledons</taxon>
        <taxon>Gunneridae</taxon>
        <taxon>Pentapetalae</taxon>
        <taxon>asterids</taxon>
        <taxon>Ericales</taxon>
        <taxon>Actinidiaceae</taxon>
        <taxon>Actinidia</taxon>
    </lineage>
</organism>
<accession>A0A2R6PF84</accession>
<dbReference type="EMBL" id="NKQK01000026">
    <property type="protein sequence ID" value="PSR90051.1"/>
    <property type="molecule type" value="Genomic_DNA"/>
</dbReference>
<protein>
    <submittedName>
        <fullName evidence="2">Uncharacterized protein</fullName>
    </submittedName>
</protein>
<comment type="caution">
    <text evidence="2">The sequence shown here is derived from an EMBL/GenBank/DDBJ whole genome shotgun (WGS) entry which is preliminary data.</text>
</comment>
<feature type="region of interest" description="Disordered" evidence="1">
    <location>
        <begin position="169"/>
        <end position="225"/>
    </location>
</feature>
<dbReference type="Gramene" id="PSR90051">
    <property type="protein sequence ID" value="PSR90051"/>
    <property type="gene ID" value="CEY00_Acc30248"/>
</dbReference>
<dbReference type="PANTHER" id="PTHR34952">
    <property type="entry name" value="OS05G0113500 PROTEIN"/>
    <property type="match status" value="1"/>
</dbReference>
<dbReference type="STRING" id="1590841.A0A2R6PF84"/>
<evidence type="ECO:0000256" key="1">
    <source>
        <dbReference type="SAM" id="MobiDB-lite"/>
    </source>
</evidence>
<dbReference type="OrthoDB" id="2016966at2759"/>
<feature type="compositionally biased region" description="Basic residues" evidence="1">
    <location>
        <begin position="194"/>
        <end position="216"/>
    </location>
</feature>
<proteinExistence type="predicted"/>
<reference evidence="2 3" key="1">
    <citation type="submission" date="2017-07" db="EMBL/GenBank/DDBJ databases">
        <title>An improved, manually edited Actinidia chinensis var. chinensis (kiwifruit) genome highlights the challenges associated with draft genomes and gene prediction in plants.</title>
        <authorList>
            <person name="Pilkington S."/>
            <person name="Crowhurst R."/>
            <person name="Hilario E."/>
            <person name="Nardozza S."/>
            <person name="Fraser L."/>
            <person name="Peng Y."/>
            <person name="Gunaseelan K."/>
            <person name="Simpson R."/>
            <person name="Tahir J."/>
            <person name="Deroles S."/>
            <person name="Templeton K."/>
            <person name="Luo Z."/>
            <person name="Davy M."/>
            <person name="Cheng C."/>
            <person name="Mcneilage M."/>
            <person name="Scaglione D."/>
            <person name="Liu Y."/>
            <person name="Zhang Q."/>
            <person name="Datson P."/>
            <person name="De Silva N."/>
            <person name="Gardiner S."/>
            <person name="Bassett H."/>
            <person name="Chagne D."/>
            <person name="Mccallum J."/>
            <person name="Dzierzon H."/>
            <person name="Deng C."/>
            <person name="Wang Y.-Y."/>
            <person name="Barron N."/>
            <person name="Manako K."/>
            <person name="Bowen J."/>
            <person name="Foster T."/>
            <person name="Erridge Z."/>
            <person name="Tiffin H."/>
            <person name="Waite C."/>
            <person name="Davies K."/>
            <person name="Grierson E."/>
            <person name="Laing W."/>
            <person name="Kirk R."/>
            <person name="Chen X."/>
            <person name="Wood M."/>
            <person name="Montefiori M."/>
            <person name="Brummell D."/>
            <person name="Schwinn K."/>
            <person name="Catanach A."/>
            <person name="Fullerton C."/>
            <person name="Li D."/>
            <person name="Meiyalaghan S."/>
            <person name="Nieuwenhuizen N."/>
            <person name="Read N."/>
            <person name="Prakash R."/>
            <person name="Hunter D."/>
            <person name="Zhang H."/>
            <person name="Mckenzie M."/>
            <person name="Knabel M."/>
            <person name="Harris A."/>
            <person name="Allan A."/>
            <person name="Chen A."/>
            <person name="Janssen B."/>
            <person name="Plunkett B."/>
            <person name="Dwamena C."/>
            <person name="Voogd C."/>
            <person name="Leif D."/>
            <person name="Lafferty D."/>
            <person name="Souleyre E."/>
            <person name="Varkonyi-Gasic E."/>
            <person name="Gambi F."/>
            <person name="Hanley J."/>
            <person name="Yao J.-L."/>
            <person name="Cheung J."/>
            <person name="David K."/>
            <person name="Warren B."/>
            <person name="Marsh K."/>
            <person name="Snowden K."/>
            <person name="Lin-Wang K."/>
            <person name="Brian L."/>
            <person name="Martinez-Sanchez M."/>
            <person name="Wang M."/>
            <person name="Ileperuma N."/>
            <person name="Macnee N."/>
            <person name="Campin R."/>
            <person name="Mcatee P."/>
            <person name="Drummond R."/>
            <person name="Espley R."/>
            <person name="Ireland H."/>
            <person name="Wu R."/>
            <person name="Atkinson R."/>
            <person name="Karunairetnam S."/>
            <person name="Bulley S."/>
            <person name="Chunkath S."/>
            <person name="Hanley Z."/>
            <person name="Storey R."/>
            <person name="Thrimawithana A."/>
            <person name="Thomson S."/>
            <person name="David C."/>
            <person name="Testolin R."/>
        </authorList>
    </citation>
    <scope>NUCLEOTIDE SEQUENCE [LARGE SCALE GENOMIC DNA]</scope>
    <source>
        <strain evidence="3">cv. Red5</strain>
        <tissue evidence="2">Young leaf</tissue>
    </source>
</reference>
<name>A0A2R6PF84_ACTCC</name>